<organism evidence="1 2">
    <name type="scientific">Algoriphagus halophytocola</name>
    <dbReference type="NCBI Taxonomy" id="2991499"/>
    <lineage>
        <taxon>Bacteria</taxon>
        <taxon>Pseudomonadati</taxon>
        <taxon>Bacteroidota</taxon>
        <taxon>Cytophagia</taxon>
        <taxon>Cytophagales</taxon>
        <taxon>Cyclobacteriaceae</taxon>
        <taxon>Algoriphagus</taxon>
    </lineage>
</organism>
<evidence type="ECO:0000313" key="2">
    <source>
        <dbReference type="Proteomes" id="UP001163156"/>
    </source>
</evidence>
<gene>
    <name evidence="1" type="ORF">OM944_07010</name>
</gene>
<proteinExistence type="predicted"/>
<keyword evidence="2" id="KW-1185">Reference proteome</keyword>
<evidence type="ECO:0000313" key="1">
    <source>
        <dbReference type="EMBL" id="UZD24241.1"/>
    </source>
</evidence>
<sequence length="97" mass="11270">MSTQHSQYTSFLADKAGLADLSPVLKALWYDGNGDWKKAHDQVDSLGGKDAARIHAYLHRKEGDLWNADYWYGRSGESRPEQTLDEEWAMLMERYYR</sequence>
<dbReference type="Proteomes" id="UP001163156">
    <property type="component" value="Chromosome"/>
</dbReference>
<accession>A0ABY6MNH1</accession>
<name>A0ABY6MNH1_9BACT</name>
<protein>
    <submittedName>
        <fullName evidence="1">Uncharacterized protein</fullName>
    </submittedName>
</protein>
<reference evidence="1" key="1">
    <citation type="submission" date="2022-10" db="EMBL/GenBank/DDBJ databases">
        <title>Algoriphagus sp. a novel bacteria isolate from halophytes salicornia europaea.</title>
        <authorList>
            <person name="Peng Y."/>
            <person name="Jiang L."/>
            <person name="Lee J."/>
        </authorList>
    </citation>
    <scope>NUCLEOTIDE SEQUENCE</scope>
    <source>
        <strain evidence="1">TR-M5</strain>
    </source>
</reference>
<dbReference type="RefSeq" id="WP_264810958.1">
    <property type="nucleotide sequence ID" value="NZ_CP110226.1"/>
</dbReference>
<dbReference type="EMBL" id="CP110226">
    <property type="protein sequence ID" value="UZD24241.1"/>
    <property type="molecule type" value="Genomic_DNA"/>
</dbReference>